<dbReference type="HOGENOM" id="CLU_160299_0_2_1"/>
<accession>B4JAP6</accession>
<comment type="similarity">
    <text evidence="1">Belongs to the SDHAF4 family.</text>
</comment>
<dbReference type="OrthoDB" id="201362at2759"/>
<dbReference type="GO" id="GO:0008047">
    <property type="term" value="F:enzyme activator activity"/>
    <property type="evidence" value="ECO:0007669"/>
    <property type="project" value="EnsemblMetazoa"/>
</dbReference>
<evidence type="ECO:0000313" key="4">
    <source>
        <dbReference type="EMBL" id="EDW03854.1"/>
    </source>
</evidence>
<gene>
    <name evidence="4" type="primary">Dgri\GH10282</name>
    <name evidence="4" type="ORF">Dgri_GH10282</name>
</gene>
<dbReference type="PANTHER" id="PTHR28524">
    <property type="entry name" value="SUCCINATE DEHYDROGENASE ASSEMBLY FACTOR 4, MITOCHONDRIAL"/>
    <property type="match status" value="1"/>
</dbReference>
<feature type="compositionally biased region" description="Basic and acidic residues" evidence="3">
    <location>
        <begin position="106"/>
        <end position="119"/>
    </location>
</feature>
<dbReference type="GO" id="GO:0034553">
    <property type="term" value="P:mitochondrial respiratory chain complex II assembly"/>
    <property type="evidence" value="ECO:0007669"/>
    <property type="project" value="EnsemblMetazoa"/>
</dbReference>
<evidence type="ECO:0000256" key="3">
    <source>
        <dbReference type="SAM" id="MobiDB-lite"/>
    </source>
</evidence>
<name>B4JAP6_DROGR</name>
<dbReference type="OMA" id="IVGKHPY"/>
<dbReference type="InterPro" id="IPR012875">
    <property type="entry name" value="SDHF4"/>
</dbReference>
<reference evidence="4 5" key="1">
    <citation type="journal article" date="2007" name="Nature">
        <title>Evolution of genes and genomes on the Drosophila phylogeny.</title>
        <authorList>
            <consortium name="Drosophila 12 Genomes Consortium"/>
            <person name="Clark A.G."/>
            <person name="Eisen M.B."/>
            <person name="Smith D.R."/>
            <person name="Bergman C.M."/>
            <person name="Oliver B."/>
            <person name="Markow T.A."/>
            <person name="Kaufman T.C."/>
            <person name="Kellis M."/>
            <person name="Gelbart W."/>
            <person name="Iyer V.N."/>
            <person name="Pollard D.A."/>
            <person name="Sackton T.B."/>
            <person name="Larracuente A.M."/>
            <person name="Singh N.D."/>
            <person name="Abad J.P."/>
            <person name="Abt D.N."/>
            <person name="Adryan B."/>
            <person name="Aguade M."/>
            <person name="Akashi H."/>
            <person name="Anderson W.W."/>
            <person name="Aquadro C.F."/>
            <person name="Ardell D.H."/>
            <person name="Arguello R."/>
            <person name="Artieri C.G."/>
            <person name="Barbash D.A."/>
            <person name="Barker D."/>
            <person name="Barsanti P."/>
            <person name="Batterham P."/>
            <person name="Batzoglou S."/>
            <person name="Begun D."/>
            <person name="Bhutkar A."/>
            <person name="Blanco E."/>
            <person name="Bosak S.A."/>
            <person name="Bradley R.K."/>
            <person name="Brand A.D."/>
            <person name="Brent M.R."/>
            <person name="Brooks A.N."/>
            <person name="Brown R.H."/>
            <person name="Butlin R.K."/>
            <person name="Caggese C."/>
            <person name="Calvi B.R."/>
            <person name="Bernardo de Carvalho A."/>
            <person name="Caspi A."/>
            <person name="Castrezana S."/>
            <person name="Celniker S.E."/>
            <person name="Chang J.L."/>
            <person name="Chapple C."/>
            <person name="Chatterji S."/>
            <person name="Chinwalla A."/>
            <person name="Civetta A."/>
            <person name="Clifton S.W."/>
            <person name="Comeron J.M."/>
            <person name="Costello J.C."/>
            <person name="Coyne J.A."/>
            <person name="Daub J."/>
            <person name="David R.G."/>
            <person name="Delcher A.L."/>
            <person name="Delehaunty K."/>
            <person name="Do C.B."/>
            <person name="Ebling H."/>
            <person name="Edwards K."/>
            <person name="Eickbush T."/>
            <person name="Evans J.D."/>
            <person name="Filipski A."/>
            <person name="Findeiss S."/>
            <person name="Freyhult E."/>
            <person name="Fulton L."/>
            <person name="Fulton R."/>
            <person name="Garcia A.C."/>
            <person name="Gardiner A."/>
            <person name="Garfield D.A."/>
            <person name="Garvin B.E."/>
            <person name="Gibson G."/>
            <person name="Gilbert D."/>
            <person name="Gnerre S."/>
            <person name="Godfrey J."/>
            <person name="Good R."/>
            <person name="Gotea V."/>
            <person name="Gravely B."/>
            <person name="Greenberg A.J."/>
            <person name="Griffiths-Jones S."/>
            <person name="Gross S."/>
            <person name="Guigo R."/>
            <person name="Gustafson E.A."/>
            <person name="Haerty W."/>
            <person name="Hahn M.W."/>
            <person name="Halligan D.L."/>
            <person name="Halpern A.L."/>
            <person name="Halter G.M."/>
            <person name="Han M.V."/>
            <person name="Heger A."/>
            <person name="Hillier L."/>
            <person name="Hinrichs A.S."/>
            <person name="Holmes I."/>
            <person name="Hoskins R.A."/>
            <person name="Hubisz M.J."/>
            <person name="Hultmark D."/>
            <person name="Huntley M.A."/>
            <person name="Jaffe D.B."/>
            <person name="Jagadeeshan S."/>
            <person name="Jeck W.R."/>
            <person name="Johnson J."/>
            <person name="Jones C.D."/>
            <person name="Jordan W.C."/>
            <person name="Karpen G.H."/>
            <person name="Kataoka E."/>
            <person name="Keightley P.D."/>
            <person name="Kheradpour P."/>
            <person name="Kirkness E.F."/>
            <person name="Koerich L.B."/>
            <person name="Kristiansen K."/>
            <person name="Kudrna D."/>
            <person name="Kulathinal R.J."/>
            <person name="Kumar S."/>
            <person name="Kwok R."/>
            <person name="Lander E."/>
            <person name="Langley C.H."/>
            <person name="Lapoint R."/>
            <person name="Lazzaro B.P."/>
            <person name="Lee S.J."/>
            <person name="Levesque L."/>
            <person name="Li R."/>
            <person name="Lin C.F."/>
            <person name="Lin M.F."/>
            <person name="Lindblad-Toh K."/>
            <person name="Llopart A."/>
            <person name="Long M."/>
            <person name="Low L."/>
            <person name="Lozovsky E."/>
            <person name="Lu J."/>
            <person name="Luo M."/>
            <person name="Machado C.A."/>
            <person name="Makalowski W."/>
            <person name="Marzo M."/>
            <person name="Matsuda M."/>
            <person name="Matzkin L."/>
            <person name="McAllister B."/>
            <person name="McBride C.S."/>
            <person name="McKernan B."/>
            <person name="McKernan K."/>
            <person name="Mendez-Lago M."/>
            <person name="Minx P."/>
            <person name="Mollenhauer M.U."/>
            <person name="Montooth K."/>
            <person name="Mount S.M."/>
            <person name="Mu X."/>
            <person name="Myers E."/>
            <person name="Negre B."/>
            <person name="Newfeld S."/>
            <person name="Nielsen R."/>
            <person name="Noor M.A."/>
            <person name="O'Grady P."/>
            <person name="Pachter L."/>
            <person name="Papaceit M."/>
            <person name="Parisi M.J."/>
            <person name="Parisi M."/>
            <person name="Parts L."/>
            <person name="Pedersen J.S."/>
            <person name="Pesole G."/>
            <person name="Phillippy A.M."/>
            <person name="Ponting C.P."/>
            <person name="Pop M."/>
            <person name="Porcelli D."/>
            <person name="Powell J.R."/>
            <person name="Prohaska S."/>
            <person name="Pruitt K."/>
            <person name="Puig M."/>
            <person name="Quesneville H."/>
            <person name="Ram K.R."/>
            <person name="Rand D."/>
            <person name="Rasmussen M.D."/>
            <person name="Reed L.K."/>
            <person name="Reenan R."/>
            <person name="Reily A."/>
            <person name="Remington K.A."/>
            <person name="Rieger T.T."/>
            <person name="Ritchie M.G."/>
            <person name="Robin C."/>
            <person name="Rogers Y.H."/>
            <person name="Rohde C."/>
            <person name="Rozas J."/>
            <person name="Rubenfield M.J."/>
            <person name="Ruiz A."/>
            <person name="Russo S."/>
            <person name="Salzberg S.L."/>
            <person name="Sanchez-Gracia A."/>
            <person name="Saranga D.J."/>
            <person name="Sato H."/>
            <person name="Schaeffer S.W."/>
            <person name="Schatz M.C."/>
            <person name="Schlenke T."/>
            <person name="Schwartz R."/>
            <person name="Segarra C."/>
            <person name="Singh R.S."/>
            <person name="Sirot L."/>
            <person name="Sirota M."/>
            <person name="Sisneros N.B."/>
            <person name="Smith C.D."/>
            <person name="Smith T.F."/>
            <person name="Spieth J."/>
            <person name="Stage D.E."/>
            <person name="Stark A."/>
            <person name="Stephan W."/>
            <person name="Strausberg R.L."/>
            <person name="Strempel S."/>
            <person name="Sturgill D."/>
            <person name="Sutton G."/>
            <person name="Sutton G.G."/>
            <person name="Tao W."/>
            <person name="Teichmann S."/>
            <person name="Tobari Y.N."/>
            <person name="Tomimura Y."/>
            <person name="Tsolas J.M."/>
            <person name="Valente V.L."/>
            <person name="Venter E."/>
            <person name="Venter J.C."/>
            <person name="Vicario S."/>
            <person name="Vieira F.G."/>
            <person name="Vilella A.J."/>
            <person name="Villasante A."/>
            <person name="Walenz B."/>
            <person name="Wang J."/>
            <person name="Wasserman M."/>
            <person name="Watts T."/>
            <person name="Wilson D."/>
            <person name="Wilson R.K."/>
            <person name="Wing R.A."/>
            <person name="Wolfner M.F."/>
            <person name="Wong A."/>
            <person name="Wong G.K."/>
            <person name="Wu C.I."/>
            <person name="Wu G."/>
            <person name="Yamamoto D."/>
            <person name="Yang H.P."/>
            <person name="Yang S.P."/>
            <person name="Yorke J.A."/>
            <person name="Yoshida K."/>
            <person name="Zdobnov E."/>
            <person name="Zhang P."/>
            <person name="Zhang Y."/>
            <person name="Zimin A.V."/>
            <person name="Baldwin J."/>
            <person name="Abdouelleil A."/>
            <person name="Abdulkadir J."/>
            <person name="Abebe A."/>
            <person name="Abera B."/>
            <person name="Abreu J."/>
            <person name="Acer S.C."/>
            <person name="Aftuck L."/>
            <person name="Alexander A."/>
            <person name="An P."/>
            <person name="Anderson E."/>
            <person name="Anderson S."/>
            <person name="Arachi H."/>
            <person name="Azer M."/>
            <person name="Bachantsang P."/>
            <person name="Barry A."/>
            <person name="Bayul T."/>
            <person name="Berlin A."/>
            <person name="Bessette D."/>
            <person name="Bloom T."/>
            <person name="Blye J."/>
            <person name="Boguslavskiy L."/>
            <person name="Bonnet C."/>
            <person name="Boukhgalter B."/>
            <person name="Bourzgui I."/>
            <person name="Brown A."/>
            <person name="Cahill P."/>
            <person name="Channer S."/>
            <person name="Cheshatsang Y."/>
            <person name="Chuda L."/>
            <person name="Citroen M."/>
            <person name="Collymore A."/>
            <person name="Cooke P."/>
            <person name="Costello M."/>
            <person name="D'Aco K."/>
            <person name="Daza R."/>
            <person name="De Haan G."/>
            <person name="DeGray S."/>
            <person name="DeMaso C."/>
            <person name="Dhargay N."/>
            <person name="Dooley K."/>
            <person name="Dooley E."/>
            <person name="Doricent M."/>
            <person name="Dorje P."/>
            <person name="Dorjee K."/>
            <person name="Dupes A."/>
            <person name="Elong R."/>
            <person name="Falk J."/>
            <person name="Farina A."/>
            <person name="Faro S."/>
            <person name="Ferguson D."/>
            <person name="Fisher S."/>
            <person name="Foley C.D."/>
            <person name="Franke A."/>
            <person name="Friedrich D."/>
            <person name="Gadbois L."/>
            <person name="Gearin G."/>
            <person name="Gearin C.R."/>
            <person name="Giannoukos G."/>
            <person name="Goode T."/>
            <person name="Graham J."/>
            <person name="Grandbois E."/>
            <person name="Grewal S."/>
            <person name="Gyaltsen K."/>
            <person name="Hafez N."/>
            <person name="Hagos B."/>
            <person name="Hall J."/>
            <person name="Henson C."/>
            <person name="Hollinger A."/>
            <person name="Honan T."/>
            <person name="Huard M.D."/>
            <person name="Hughes L."/>
            <person name="Hurhula B."/>
            <person name="Husby M.E."/>
            <person name="Kamat A."/>
            <person name="Kanga B."/>
            <person name="Kashin S."/>
            <person name="Khazanovich D."/>
            <person name="Kisner P."/>
            <person name="Lance K."/>
            <person name="Lara M."/>
            <person name="Lee W."/>
            <person name="Lennon N."/>
            <person name="Letendre F."/>
            <person name="LeVine R."/>
            <person name="Lipovsky A."/>
            <person name="Liu X."/>
            <person name="Liu J."/>
            <person name="Liu S."/>
            <person name="Lokyitsang T."/>
            <person name="Lokyitsang Y."/>
            <person name="Lubonja R."/>
            <person name="Lui A."/>
            <person name="MacDonald P."/>
            <person name="Magnisalis V."/>
            <person name="Maru K."/>
            <person name="Matthews C."/>
            <person name="McCusker W."/>
            <person name="McDonough S."/>
            <person name="Mehta T."/>
            <person name="Meldrim J."/>
            <person name="Meneus L."/>
            <person name="Mihai O."/>
            <person name="Mihalev A."/>
            <person name="Mihova T."/>
            <person name="Mittelman R."/>
            <person name="Mlenga V."/>
            <person name="Montmayeur A."/>
            <person name="Mulrain L."/>
            <person name="Navidi A."/>
            <person name="Naylor J."/>
            <person name="Negash T."/>
            <person name="Nguyen T."/>
            <person name="Nguyen N."/>
            <person name="Nicol R."/>
            <person name="Norbu C."/>
            <person name="Norbu N."/>
            <person name="Novod N."/>
            <person name="O'Neill B."/>
            <person name="Osman S."/>
            <person name="Markiewicz E."/>
            <person name="Oyono O.L."/>
            <person name="Patti C."/>
            <person name="Phunkhang P."/>
            <person name="Pierre F."/>
            <person name="Priest M."/>
            <person name="Raghuraman S."/>
            <person name="Rege F."/>
            <person name="Reyes R."/>
            <person name="Rise C."/>
            <person name="Rogov P."/>
            <person name="Ross K."/>
            <person name="Ryan E."/>
            <person name="Settipalli S."/>
            <person name="Shea T."/>
            <person name="Sherpa N."/>
            <person name="Shi L."/>
            <person name="Shih D."/>
            <person name="Sparrow T."/>
            <person name="Spaulding J."/>
            <person name="Stalker J."/>
            <person name="Stange-Thomann N."/>
            <person name="Stavropoulos S."/>
            <person name="Stone C."/>
            <person name="Strader C."/>
            <person name="Tesfaye S."/>
            <person name="Thomson T."/>
            <person name="Thoulutsang Y."/>
            <person name="Thoulutsang D."/>
            <person name="Topham K."/>
            <person name="Topping I."/>
            <person name="Tsamla T."/>
            <person name="Vassiliev H."/>
            <person name="Vo A."/>
            <person name="Wangchuk T."/>
            <person name="Wangdi T."/>
            <person name="Weiand M."/>
            <person name="Wilkinson J."/>
            <person name="Wilson A."/>
            <person name="Yadav S."/>
            <person name="Young G."/>
            <person name="Yu Q."/>
            <person name="Zembek L."/>
            <person name="Zhong D."/>
            <person name="Zimmer A."/>
            <person name="Zwirko Z."/>
            <person name="Jaffe D.B."/>
            <person name="Alvarez P."/>
            <person name="Brockman W."/>
            <person name="Butler J."/>
            <person name="Chin C."/>
            <person name="Gnerre S."/>
            <person name="Grabherr M."/>
            <person name="Kleber M."/>
            <person name="Mauceli E."/>
            <person name="MacCallum I."/>
        </authorList>
    </citation>
    <scope>NUCLEOTIDE SEQUENCE [LARGE SCALE GENOMIC DNA]</scope>
    <source>
        <strain evidence="5">Tucson 15287-2541.00</strain>
    </source>
</reference>
<sequence length="119" mass="13414">MQSVTKQTLRSLPQMGKQVSYLSTSSAWRSAVGGNDSVVEIKEMKKTPSEKLMAFQKKLRAKTPLGKLDEFSRHPYQETEPLKPWPNQTNPYTGEIGGPAGPEPTRYGDWERKGRVSDF</sequence>
<dbReference type="KEGG" id="dgr:6562159"/>
<dbReference type="Proteomes" id="UP000001070">
    <property type="component" value="Unassembled WGS sequence"/>
</dbReference>
<keyword evidence="5" id="KW-1185">Reference proteome</keyword>
<dbReference type="PhylomeDB" id="B4JAP6"/>
<dbReference type="Pfam" id="PF07896">
    <property type="entry name" value="DUF1674"/>
    <property type="match status" value="1"/>
</dbReference>
<dbReference type="GO" id="GO:0005739">
    <property type="term" value="C:mitochondrion"/>
    <property type="evidence" value="ECO:0007669"/>
    <property type="project" value="TreeGrafter"/>
</dbReference>
<dbReference type="InParanoid" id="B4JAP6"/>
<dbReference type="EMBL" id="CH916368">
    <property type="protein sequence ID" value="EDW03854.1"/>
    <property type="molecule type" value="Genomic_DNA"/>
</dbReference>
<dbReference type="GO" id="GO:0034614">
    <property type="term" value="P:cellular response to reactive oxygen species"/>
    <property type="evidence" value="ECO:0007669"/>
    <property type="project" value="EnsemblMetazoa"/>
</dbReference>
<evidence type="ECO:0000256" key="1">
    <source>
        <dbReference type="ARBA" id="ARBA00005701"/>
    </source>
</evidence>
<feature type="compositionally biased region" description="Basic and acidic residues" evidence="3">
    <location>
        <begin position="67"/>
        <end position="81"/>
    </location>
</feature>
<dbReference type="eggNOG" id="KOG3245">
    <property type="taxonomic scope" value="Eukaryota"/>
</dbReference>
<dbReference type="STRING" id="7222.B4JAP6"/>
<dbReference type="GO" id="GO:0045333">
    <property type="term" value="P:cellular respiration"/>
    <property type="evidence" value="ECO:0007669"/>
    <property type="project" value="EnsemblMetazoa"/>
</dbReference>
<dbReference type="PANTHER" id="PTHR28524:SF3">
    <property type="entry name" value="SUCCINATE DEHYDROGENASE ASSEMBLY FACTOR 4, MITOCHONDRIAL"/>
    <property type="match status" value="1"/>
</dbReference>
<evidence type="ECO:0000313" key="5">
    <source>
        <dbReference type="Proteomes" id="UP000001070"/>
    </source>
</evidence>
<proteinExistence type="inferred from homology"/>
<dbReference type="FunCoup" id="B4JAP6">
    <property type="interactions" value="576"/>
</dbReference>
<feature type="region of interest" description="Disordered" evidence="3">
    <location>
        <begin position="66"/>
        <end position="119"/>
    </location>
</feature>
<protein>
    <recommendedName>
        <fullName evidence="2">Succinate dehydrogenase assembly factor 4, mitochondrial</fullName>
    </recommendedName>
</protein>
<evidence type="ECO:0000256" key="2">
    <source>
        <dbReference type="ARBA" id="ARBA00022170"/>
    </source>
</evidence>
<organism evidence="5">
    <name type="scientific">Drosophila grimshawi</name>
    <name type="common">Hawaiian fruit fly</name>
    <name type="synonym">Idiomyia grimshawi</name>
    <dbReference type="NCBI Taxonomy" id="7222"/>
    <lineage>
        <taxon>Eukaryota</taxon>
        <taxon>Metazoa</taxon>
        <taxon>Ecdysozoa</taxon>
        <taxon>Arthropoda</taxon>
        <taxon>Hexapoda</taxon>
        <taxon>Insecta</taxon>
        <taxon>Pterygota</taxon>
        <taxon>Neoptera</taxon>
        <taxon>Endopterygota</taxon>
        <taxon>Diptera</taxon>
        <taxon>Brachycera</taxon>
        <taxon>Muscomorpha</taxon>
        <taxon>Ephydroidea</taxon>
        <taxon>Drosophilidae</taxon>
        <taxon>Drosophila</taxon>
        <taxon>Hawaiian Drosophila</taxon>
    </lineage>
</organism>
<dbReference type="AlphaFoldDB" id="B4JAP6"/>